<keyword evidence="4" id="KW-1185">Reference proteome</keyword>
<evidence type="ECO:0000313" key="3">
    <source>
        <dbReference type="EMBL" id="KZS89507.1"/>
    </source>
</evidence>
<feature type="region of interest" description="Disordered" evidence="1">
    <location>
        <begin position="278"/>
        <end position="300"/>
    </location>
</feature>
<keyword evidence="2" id="KW-0812">Transmembrane</keyword>
<reference evidence="3 4" key="1">
    <citation type="journal article" date="2016" name="Mol. Biol. Evol.">
        <title>Comparative Genomics of Early-Diverging Mushroom-Forming Fungi Provides Insights into the Origins of Lignocellulose Decay Capabilities.</title>
        <authorList>
            <person name="Nagy L.G."/>
            <person name="Riley R."/>
            <person name="Tritt A."/>
            <person name="Adam C."/>
            <person name="Daum C."/>
            <person name="Floudas D."/>
            <person name="Sun H."/>
            <person name="Yadav J.S."/>
            <person name="Pangilinan J."/>
            <person name="Larsson K.H."/>
            <person name="Matsuura K."/>
            <person name="Barry K."/>
            <person name="Labutti K."/>
            <person name="Kuo R."/>
            <person name="Ohm R.A."/>
            <person name="Bhattacharya S.S."/>
            <person name="Shirouzu T."/>
            <person name="Yoshinaga Y."/>
            <person name="Martin F.M."/>
            <person name="Grigoriev I.V."/>
            <person name="Hibbett D.S."/>
        </authorList>
    </citation>
    <scope>NUCLEOTIDE SEQUENCE [LARGE SCALE GENOMIC DNA]</scope>
    <source>
        <strain evidence="3 4">HHB9708</strain>
    </source>
</reference>
<proteinExistence type="predicted"/>
<evidence type="ECO:0000256" key="1">
    <source>
        <dbReference type="SAM" id="MobiDB-lite"/>
    </source>
</evidence>
<organism evidence="3 4">
    <name type="scientific">Sistotremastrum niveocremeum HHB9708</name>
    <dbReference type="NCBI Taxonomy" id="1314777"/>
    <lineage>
        <taxon>Eukaryota</taxon>
        <taxon>Fungi</taxon>
        <taxon>Dikarya</taxon>
        <taxon>Basidiomycota</taxon>
        <taxon>Agaricomycotina</taxon>
        <taxon>Agaricomycetes</taxon>
        <taxon>Sistotremastrales</taxon>
        <taxon>Sistotremastraceae</taxon>
        <taxon>Sertulicium</taxon>
        <taxon>Sertulicium niveocremeum</taxon>
    </lineage>
</organism>
<protein>
    <submittedName>
        <fullName evidence="3">Uncharacterized protein</fullName>
    </submittedName>
</protein>
<name>A0A164QBE8_9AGAM</name>
<keyword evidence="2" id="KW-1133">Transmembrane helix</keyword>
<feature type="transmembrane region" description="Helical" evidence="2">
    <location>
        <begin position="31"/>
        <end position="63"/>
    </location>
</feature>
<feature type="transmembrane region" description="Helical" evidence="2">
    <location>
        <begin position="229"/>
        <end position="253"/>
    </location>
</feature>
<dbReference type="Proteomes" id="UP000076722">
    <property type="component" value="Unassembled WGS sequence"/>
</dbReference>
<gene>
    <name evidence="3" type="ORF">SISNIDRAFT_458713</name>
</gene>
<accession>A0A164QBE8</accession>
<dbReference type="EMBL" id="KV419427">
    <property type="protein sequence ID" value="KZS89507.1"/>
    <property type="molecule type" value="Genomic_DNA"/>
</dbReference>
<keyword evidence="2" id="KW-0472">Membrane</keyword>
<evidence type="ECO:0000256" key="2">
    <source>
        <dbReference type="SAM" id="Phobius"/>
    </source>
</evidence>
<evidence type="ECO:0000313" key="4">
    <source>
        <dbReference type="Proteomes" id="UP000076722"/>
    </source>
</evidence>
<dbReference type="AlphaFoldDB" id="A0A164QBE8"/>
<sequence>MGTIQIRVNKHANGSLSFGTSDFGISDYQQVLGLFIIAFLGAVIAMWTATEPIILTIVSTLLFRDQGTRFGHSLTLKNMVLRKLKFTAGLLVASAVLYARGGLCTHPYLDKTFFPSAYLPWELIDDITSDFAALLYRFDAYKYQLSNPPFAQSMKKLHGHLQTTVVGEGESVSCPTVKNEWIPSFPQHYFMTAFLARIVMHLSLISWLAEAGTKSSGEGGFECGGGAWFFYPLVSGILEMPTILLAVGFLALVRREWGMLWNFTEVWDTSAPAPVSLQEVDEVSGQAEGEGETPPPYPTQ</sequence>